<dbReference type="InterPro" id="IPR036105">
    <property type="entry name" value="DiNase_FeMo-co_biosyn_sf"/>
</dbReference>
<dbReference type="EMBL" id="AP021876">
    <property type="protein sequence ID" value="BBO85176.1"/>
    <property type="molecule type" value="Genomic_DNA"/>
</dbReference>
<reference evidence="3 4" key="1">
    <citation type="submission" date="2019-11" db="EMBL/GenBank/DDBJ databases">
        <title>Comparative genomics of hydrocarbon-degrading Desulfosarcina strains.</title>
        <authorList>
            <person name="Watanabe M."/>
            <person name="Kojima H."/>
            <person name="Fukui M."/>
        </authorList>
    </citation>
    <scope>NUCLEOTIDE SEQUENCE [LARGE SCALE GENOMIC DNA]</scope>
    <source>
        <strain evidence="3 4">28bB2T</strain>
    </source>
</reference>
<dbReference type="AlphaFoldDB" id="A0A5K7ZYF7"/>
<evidence type="ECO:0000259" key="2">
    <source>
        <dbReference type="Pfam" id="PF02579"/>
    </source>
</evidence>
<feature type="domain" description="Dinitrogenase iron-molybdenum cofactor biosynthesis" evidence="2">
    <location>
        <begin position="13"/>
        <end position="102"/>
    </location>
</feature>
<dbReference type="Proteomes" id="UP000425960">
    <property type="component" value="Chromosome"/>
</dbReference>
<dbReference type="CDD" id="cd00851">
    <property type="entry name" value="MTH1175"/>
    <property type="match status" value="1"/>
</dbReference>
<sequence>MKIAISAAGQNLESTVDERFGRCQYFIILETDDMSYEVIENTNANLSGSAGIQSASLVASKGVEAVITGNCGPKAMQVFAETTIKVIIGQHGMIKDVVEKFKNGALSPSTRGNVPEKSGVVQSASVPGVQQPGMAGGGRGMGGGGGRGMGGCGGRGMGGGGRGMGGGGGRGMGGGGGRGMGGGGGMGGRR</sequence>
<dbReference type="PANTHER" id="PTHR42983">
    <property type="entry name" value="DINITROGENASE IRON-MOLYBDENUM COFACTOR PROTEIN-RELATED"/>
    <property type="match status" value="1"/>
</dbReference>
<gene>
    <name evidence="3" type="ORF">DSCO28_57420</name>
</gene>
<dbReference type="SUPFAM" id="SSF53146">
    <property type="entry name" value="Nitrogenase accessory factor-like"/>
    <property type="match status" value="1"/>
</dbReference>
<dbReference type="KEGG" id="dov:DSCO28_57420"/>
<accession>A0A5K7ZYF7</accession>
<evidence type="ECO:0000313" key="4">
    <source>
        <dbReference type="Proteomes" id="UP000425960"/>
    </source>
</evidence>
<proteinExistence type="predicted"/>
<feature type="region of interest" description="Disordered" evidence="1">
    <location>
        <begin position="108"/>
        <end position="142"/>
    </location>
</feature>
<evidence type="ECO:0000313" key="3">
    <source>
        <dbReference type="EMBL" id="BBO85176.1"/>
    </source>
</evidence>
<feature type="region of interest" description="Disordered" evidence="1">
    <location>
        <begin position="162"/>
        <end position="190"/>
    </location>
</feature>
<name>A0A5K7ZYF7_9BACT</name>
<evidence type="ECO:0000256" key="1">
    <source>
        <dbReference type="SAM" id="MobiDB-lite"/>
    </source>
</evidence>
<organism evidence="3 4">
    <name type="scientific">Desulfosarcina ovata subsp. sediminis</name>
    <dbReference type="NCBI Taxonomy" id="885957"/>
    <lineage>
        <taxon>Bacteria</taxon>
        <taxon>Pseudomonadati</taxon>
        <taxon>Thermodesulfobacteriota</taxon>
        <taxon>Desulfobacteria</taxon>
        <taxon>Desulfobacterales</taxon>
        <taxon>Desulfosarcinaceae</taxon>
        <taxon>Desulfosarcina</taxon>
    </lineage>
</organism>
<dbReference type="PANTHER" id="PTHR42983:SF1">
    <property type="entry name" value="IRON-MOLYBDENUM PROTEIN"/>
    <property type="match status" value="1"/>
</dbReference>
<dbReference type="InterPro" id="IPR003731">
    <property type="entry name" value="Di-Nase_FeMo-co_biosynth"/>
</dbReference>
<dbReference type="Gene3D" id="3.30.420.130">
    <property type="entry name" value="Dinitrogenase iron-molybdenum cofactor biosynthesis domain"/>
    <property type="match status" value="1"/>
</dbReference>
<dbReference type="RefSeq" id="WP_155324867.1">
    <property type="nucleotide sequence ID" value="NZ_AP021876.1"/>
</dbReference>
<dbReference type="Pfam" id="PF02579">
    <property type="entry name" value="Nitro_FeMo-Co"/>
    <property type="match status" value="1"/>
</dbReference>
<dbReference type="InterPro" id="IPR033913">
    <property type="entry name" value="MTH1175_dom"/>
</dbReference>
<protein>
    <recommendedName>
        <fullName evidence="2">Dinitrogenase iron-molybdenum cofactor biosynthesis domain-containing protein</fullName>
    </recommendedName>
</protein>